<keyword evidence="9" id="KW-1185">Reference proteome</keyword>
<evidence type="ECO:0000256" key="4">
    <source>
        <dbReference type="ARBA" id="ARBA00022864"/>
    </source>
</evidence>
<dbReference type="EMBL" id="SDAM02000168">
    <property type="protein sequence ID" value="KAH6825891.1"/>
    <property type="molecule type" value="Genomic_DNA"/>
</dbReference>
<dbReference type="AlphaFoldDB" id="A0AAD4J2Z8"/>
<reference evidence="8 9" key="1">
    <citation type="journal article" date="2021" name="Nat. Commun.">
        <title>Incipient diploidization of the medicinal plant Perilla within 10,000 years.</title>
        <authorList>
            <person name="Zhang Y."/>
            <person name="Shen Q."/>
            <person name="Leng L."/>
            <person name="Zhang D."/>
            <person name="Chen S."/>
            <person name="Shi Y."/>
            <person name="Ning Z."/>
            <person name="Chen S."/>
        </authorList>
    </citation>
    <scope>NUCLEOTIDE SEQUENCE [LARGE SCALE GENOMIC DNA]</scope>
    <source>
        <strain evidence="9">cv. PC099</strain>
    </source>
</reference>
<comment type="subcellular location">
    <subcellularLocation>
        <location evidence="1">Cytoplasm</location>
    </subcellularLocation>
</comment>
<dbReference type="GO" id="GO:0005737">
    <property type="term" value="C:cytoplasm"/>
    <property type="evidence" value="ECO:0007669"/>
    <property type="project" value="UniProtKB-SubCell"/>
</dbReference>
<gene>
    <name evidence="8" type="ORF">C2S53_017800</name>
</gene>
<evidence type="ECO:0000256" key="2">
    <source>
        <dbReference type="ARBA" id="ARBA00022490"/>
    </source>
</evidence>
<comment type="similarity">
    <text evidence="6">Belongs to the SOFL plant protein family.</text>
</comment>
<evidence type="ECO:0000256" key="1">
    <source>
        <dbReference type="ARBA" id="ARBA00004496"/>
    </source>
</evidence>
<accession>A0AAD4J2Z8</accession>
<evidence type="ECO:0000256" key="7">
    <source>
        <dbReference type="SAM" id="MobiDB-lite"/>
    </source>
</evidence>
<feature type="compositionally biased region" description="Polar residues" evidence="7">
    <location>
        <begin position="1"/>
        <end position="12"/>
    </location>
</feature>
<dbReference type="GO" id="GO:0009691">
    <property type="term" value="P:cytokinin biosynthetic process"/>
    <property type="evidence" value="ECO:0007669"/>
    <property type="project" value="UniProtKB-KW"/>
</dbReference>
<dbReference type="Proteomes" id="UP001190926">
    <property type="component" value="Unassembled WGS sequence"/>
</dbReference>
<keyword evidence="4" id="KW-0932">Cytokinin signaling pathway</keyword>
<comment type="caution">
    <text evidence="8">The sequence shown here is derived from an EMBL/GenBank/DDBJ whole genome shotgun (WGS) entry which is preliminary data.</text>
</comment>
<evidence type="ECO:0000313" key="9">
    <source>
        <dbReference type="Proteomes" id="UP001190926"/>
    </source>
</evidence>
<sequence length="211" mass="23582">MNTSTSEYSSGCESGWTMYLDQNSNSTDPYSKGFYTQYQGKGAYANENENVEDDEDLSMVSDASSGPPHSHHYENNSSHYYGYPSAAEDDNNNNNNNKKKKKSKSKTRKEPNHHNLCLDDTASSSIFHFSQDNVPHSDDHNSAGHLYSAAHFEDESRTKKGLSFFKSSTKGKSSGEKFAGKKEAVRNGKIEHNFCVYFRCKIAQEVKGDGI</sequence>
<dbReference type="GO" id="GO:0009736">
    <property type="term" value="P:cytokinin-activated signaling pathway"/>
    <property type="evidence" value="ECO:0007669"/>
    <property type="project" value="UniProtKB-KW"/>
</dbReference>
<proteinExistence type="inferred from homology"/>
<name>A0AAD4J2Z8_PERFH</name>
<dbReference type="PANTHER" id="PTHR33347">
    <property type="entry name" value="OSJNBA0091C07.3 PROTEIN"/>
    <property type="match status" value="1"/>
</dbReference>
<dbReference type="InterPro" id="IPR044670">
    <property type="entry name" value="SOFL"/>
</dbReference>
<keyword evidence="3" id="KW-0203">Cytokinin biosynthesis</keyword>
<organism evidence="8 9">
    <name type="scientific">Perilla frutescens var. hirtella</name>
    <name type="common">Perilla citriodora</name>
    <name type="synonym">Perilla setoyensis</name>
    <dbReference type="NCBI Taxonomy" id="608512"/>
    <lineage>
        <taxon>Eukaryota</taxon>
        <taxon>Viridiplantae</taxon>
        <taxon>Streptophyta</taxon>
        <taxon>Embryophyta</taxon>
        <taxon>Tracheophyta</taxon>
        <taxon>Spermatophyta</taxon>
        <taxon>Magnoliopsida</taxon>
        <taxon>eudicotyledons</taxon>
        <taxon>Gunneridae</taxon>
        <taxon>Pentapetalae</taxon>
        <taxon>asterids</taxon>
        <taxon>lamiids</taxon>
        <taxon>Lamiales</taxon>
        <taxon>Lamiaceae</taxon>
        <taxon>Nepetoideae</taxon>
        <taxon>Elsholtzieae</taxon>
        <taxon>Perilla</taxon>
    </lineage>
</organism>
<keyword evidence="2" id="KW-0963">Cytoplasm</keyword>
<feature type="compositionally biased region" description="Basic residues" evidence="7">
    <location>
        <begin position="97"/>
        <end position="107"/>
    </location>
</feature>
<feature type="compositionally biased region" description="Polar residues" evidence="7">
    <location>
        <begin position="20"/>
        <end position="39"/>
    </location>
</feature>
<evidence type="ECO:0000313" key="8">
    <source>
        <dbReference type="EMBL" id="KAH6825891.1"/>
    </source>
</evidence>
<feature type="region of interest" description="Disordered" evidence="7">
    <location>
        <begin position="1"/>
        <end position="117"/>
    </location>
</feature>
<evidence type="ECO:0000256" key="6">
    <source>
        <dbReference type="ARBA" id="ARBA00024199"/>
    </source>
</evidence>
<protein>
    <submittedName>
        <fullName evidence="8">Uncharacterized protein</fullName>
    </submittedName>
</protein>
<feature type="compositionally biased region" description="Basic and acidic residues" evidence="7">
    <location>
        <begin position="108"/>
        <end position="117"/>
    </location>
</feature>
<evidence type="ECO:0000256" key="5">
    <source>
        <dbReference type="ARBA" id="ARBA00023242"/>
    </source>
</evidence>
<evidence type="ECO:0000256" key="3">
    <source>
        <dbReference type="ARBA" id="ARBA00022712"/>
    </source>
</evidence>
<dbReference type="PANTHER" id="PTHR33347:SF34">
    <property type="entry name" value="PROTEIN SOB FIVE-LIKE 6"/>
    <property type="match status" value="1"/>
</dbReference>
<keyword evidence="5" id="KW-0539">Nucleus</keyword>